<organism evidence="2 3">
    <name type="scientific">Legionella steelei</name>
    <dbReference type="NCBI Taxonomy" id="947033"/>
    <lineage>
        <taxon>Bacteria</taxon>
        <taxon>Pseudomonadati</taxon>
        <taxon>Pseudomonadota</taxon>
        <taxon>Gammaproteobacteria</taxon>
        <taxon>Legionellales</taxon>
        <taxon>Legionellaceae</taxon>
        <taxon>Legionella</taxon>
    </lineage>
</organism>
<feature type="transmembrane region" description="Helical" evidence="1">
    <location>
        <begin position="6"/>
        <end position="23"/>
    </location>
</feature>
<proteinExistence type="predicted"/>
<evidence type="ECO:0000313" key="2">
    <source>
        <dbReference type="EMBL" id="KTD68010.1"/>
    </source>
</evidence>
<keyword evidence="3" id="KW-1185">Reference proteome</keyword>
<dbReference type="STRING" id="947033.Lste_1168"/>
<dbReference type="AlphaFoldDB" id="A0A0W0ZGC3"/>
<dbReference type="EMBL" id="LNYY01000019">
    <property type="protein sequence ID" value="KTD68010.1"/>
    <property type="molecule type" value="Genomic_DNA"/>
</dbReference>
<dbReference type="PATRIC" id="fig|947033.5.peg.1248"/>
<evidence type="ECO:0000313" key="3">
    <source>
        <dbReference type="Proteomes" id="UP000054926"/>
    </source>
</evidence>
<gene>
    <name evidence="2" type="ORF">Lste_1168</name>
</gene>
<sequence length="62" mass="7278">MYSKLALIHKVVFLVAGLGIRFYQLQKPLLKKCYLLSETLIDSINQALKVQKKYLNKKQHKM</sequence>
<name>A0A0W0ZGC3_9GAMM</name>
<accession>A0A0W0ZGC3</accession>
<keyword evidence="1" id="KW-0472">Membrane</keyword>
<keyword evidence="1" id="KW-0812">Transmembrane</keyword>
<comment type="caution">
    <text evidence="2">The sequence shown here is derived from an EMBL/GenBank/DDBJ whole genome shotgun (WGS) entry which is preliminary data.</text>
</comment>
<keyword evidence="1" id="KW-1133">Transmembrane helix</keyword>
<dbReference type="Proteomes" id="UP000054926">
    <property type="component" value="Unassembled WGS sequence"/>
</dbReference>
<evidence type="ECO:0000256" key="1">
    <source>
        <dbReference type="SAM" id="Phobius"/>
    </source>
</evidence>
<protein>
    <submittedName>
        <fullName evidence="2">Uncharacterized protein</fullName>
    </submittedName>
</protein>
<reference evidence="2 3" key="1">
    <citation type="submission" date="2015-11" db="EMBL/GenBank/DDBJ databases">
        <title>Genomic analysis of 38 Legionella species identifies large and diverse effector repertoires.</title>
        <authorList>
            <person name="Burstein D."/>
            <person name="Amaro F."/>
            <person name="Zusman T."/>
            <person name="Lifshitz Z."/>
            <person name="Cohen O."/>
            <person name="Gilbert J.A."/>
            <person name="Pupko T."/>
            <person name="Shuman H.A."/>
            <person name="Segal G."/>
        </authorList>
    </citation>
    <scope>NUCLEOTIDE SEQUENCE [LARGE SCALE GENOMIC DNA]</scope>
    <source>
        <strain evidence="2 3">IMVS3376</strain>
    </source>
</reference>